<reference evidence="6 7" key="1">
    <citation type="journal article" date="2024" name="Commun. Biol.">
        <title>Comparative genomic analysis of thermophilic fungi reveals convergent evolutionary adaptations and gene losses.</title>
        <authorList>
            <person name="Steindorff A.S."/>
            <person name="Aguilar-Pontes M.V."/>
            <person name="Robinson A.J."/>
            <person name="Andreopoulos B."/>
            <person name="LaButti K."/>
            <person name="Kuo A."/>
            <person name="Mondo S."/>
            <person name="Riley R."/>
            <person name="Otillar R."/>
            <person name="Haridas S."/>
            <person name="Lipzen A."/>
            <person name="Grimwood J."/>
            <person name="Schmutz J."/>
            <person name="Clum A."/>
            <person name="Reid I.D."/>
            <person name="Moisan M.C."/>
            <person name="Butler G."/>
            <person name="Nguyen T.T.M."/>
            <person name="Dewar K."/>
            <person name="Conant G."/>
            <person name="Drula E."/>
            <person name="Henrissat B."/>
            <person name="Hansel C."/>
            <person name="Singer S."/>
            <person name="Hutchinson M.I."/>
            <person name="de Vries R.P."/>
            <person name="Natvig D.O."/>
            <person name="Powell A.J."/>
            <person name="Tsang A."/>
            <person name="Grigoriev I.V."/>
        </authorList>
    </citation>
    <scope>NUCLEOTIDE SEQUENCE [LARGE SCALE GENOMIC DNA]</scope>
    <source>
        <strain evidence="6 7">CBS 494.80</strain>
    </source>
</reference>
<dbReference type="EMBL" id="JAZHXI010000007">
    <property type="protein sequence ID" value="KAL2069952.1"/>
    <property type="molecule type" value="Genomic_DNA"/>
</dbReference>
<name>A0ABR4CJ09_9HELO</name>
<feature type="region of interest" description="Disordered" evidence="3">
    <location>
        <begin position="220"/>
        <end position="257"/>
    </location>
</feature>
<feature type="compositionally biased region" description="Basic and acidic residues" evidence="3">
    <location>
        <begin position="220"/>
        <end position="232"/>
    </location>
</feature>
<comment type="similarity">
    <text evidence="2">Belongs to the PIGH family.</text>
</comment>
<comment type="caution">
    <text evidence="6">The sequence shown here is derived from an EMBL/GenBank/DDBJ whole genome shotgun (WGS) entry which is preliminary data.</text>
</comment>
<dbReference type="PANTHER" id="PTHR15231:SF1">
    <property type="entry name" value="PHOSPHATIDYLINOSITOL N-ACETYLGLUCOSAMINYLTRANSFERASE SUBUNIT H"/>
    <property type="match status" value="1"/>
</dbReference>
<evidence type="ECO:0000256" key="1">
    <source>
        <dbReference type="ARBA" id="ARBA00004687"/>
    </source>
</evidence>
<evidence type="ECO:0000259" key="5">
    <source>
        <dbReference type="Pfam" id="PF10181"/>
    </source>
</evidence>
<dbReference type="InterPro" id="IPR019328">
    <property type="entry name" value="PIGH-H_dom"/>
</dbReference>
<keyword evidence="7" id="KW-1185">Reference proteome</keyword>
<evidence type="ECO:0000313" key="7">
    <source>
        <dbReference type="Proteomes" id="UP001595075"/>
    </source>
</evidence>
<feature type="transmembrane region" description="Helical" evidence="4">
    <location>
        <begin position="34"/>
        <end position="55"/>
    </location>
</feature>
<evidence type="ECO:0000313" key="6">
    <source>
        <dbReference type="EMBL" id="KAL2069952.1"/>
    </source>
</evidence>
<dbReference type="PANTHER" id="PTHR15231">
    <property type="entry name" value="PHOSPHATIDYLINOSITOL N-ACETYLGLUCOSAMINYLTRANSFERASE SUBUNIT H"/>
    <property type="match status" value="1"/>
</dbReference>
<keyword evidence="4" id="KW-1133">Transmembrane helix</keyword>
<sequence length="257" mass="28891">MLTTNPHLRTRRPSPTTVEYIVSTSPDLTLPLRLLILLTHLLRLTIALFILQLLYSKYLLSSYASTSVPSTTPPDILSIDNLIYHLHNLTHTRLGALITHLAHLTPLPLLLPLTLPLLYLLSLRLHTSESLLVLRGLGIQTSSSSSTYLSSPTTRFIPTEKIQDILVNEAFRGFEVRYYLVVVVEGEEEVVVVFPGLLPRRNIVERVWRGCRACLFEGRKEREREKEKEKEGIAGAGGVVDAGNDGVMPDYKRRDTS</sequence>
<evidence type="ECO:0000256" key="3">
    <source>
        <dbReference type="SAM" id="MobiDB-lite"/>
    </source>
</evidence>
<comment type="pathway">
    <text evidence="1">Glycolipid biosynthesis; glycosylphosphatidylinositol-anchor biosynthesis.</text>
</comment>
<evidence type="ECO:0000256" key="2">
    <source>
        <dbReference type="ARBA" id="ARBA00009610"/>
    </source>
</evidence>
<gene>
    <name evidence="6" type="ORF">VTL71DRAFT_14632</name>
</gene>
<organism evidence="6 7">
    <name type="scientific">Oculimacula yallundae</name>
    <dbReference type="NCBI Taxonomy" id="86028"/>
    <lineage>
        <taxon>Eukaryota</taxon>
        <taxon>Fungi</taxon>
        <taxon>Dikarya</taxon>
        <taxon>Ascomycota</taxon>
        <taxon>Pezizomycotina</taxon>
        <taxon>Leotiomycetes</taxon>
        <taxon>Helotiales</taxon>
        <taxon>Ploettnerulaceae</taxon>
        <taxon>Oculimacula</taxon>
    </lineage>
</organism>
<feature type="domain" description="Phosphatidylinositol N-acetylglucosaminyltransferase subunit H conserved" evidence="5">
    <location>
        <begin position="130"/>
        <end position="195"/>
    </location>
</feature>
<dbReference type="InterPro" id="IPR044215">
    <property type="entry name" value="PIG-H"/>
</dbReference>
<dbReference type="Proteomes" id="UP001595075">
    <property type="component" value="Unassembled WGS sequence"/>
</dbReference>
<dbReference type="Pfam" id="PF10181">
    <property type="entry name" value="PIG-H"/>
    <property type="match status" value="1"/>
</dbReference>
<accession>A0ABR4CJ09</accession>
<keyword evidence="4" id="KW-0472">Membrane</keyword>
<feature type="transmembrane region" description="Helical" evidence="4">
    <location>
        <begin position="101"/>
        <end position="121"/>
    </location>
</feature>
<keyword evidence="4" id="KW-0812">Transmembrane</keyword>
<protein>
    <recommendedName>
        <fullName evidence="5">Phosphatidylinositol N-acetylglucosaminyltransferase subunit H conserved domain-containing protein</fullName>
    </recommendedName>
</protein>
<proteinExistence type="inferred from homology"/>
<evidence type="ECO:0000256" key="4">
    <source>
        <dbReference type="SAM" id="Phobius"/>
    </source>
</evidence>